<evidence type="ECO:0000256" key="10">
    <source>
        <dbReference type="ARBA" id="ARBA00042087"/>
    </source>
</evidence>
<dbReference type="Proteomes" id="UP000823749">
    <property type="component" value="Chromosome 7"/>
</dbReference>
<evidence type="ECO:0000259" key="14">
    <source>
        <dbReference type="Pfam" id="PF01370"/>
    </source>
</evidence>
<comment type="catalytic activity">
    <reaction evidence="13">
        <text>a (2R,3S,4S)-leucoanthocyanidin + NADP(+) = a (2R,3R)-dihydroflavonol + NADPH + H(+)</text>
        <dbReference type="Rhea" id="RHEA:54444"/>
        <dbReference type="ChEBI" id="CHEBI:15378"/>
        <dbReference type="ChEBI" id="CHEBI:57783"/>
        <dbReference type="ChEBI" id="CHEBI:58349"/>
        <dbReference type="ChEBI" id="CHEBI:138176"/>
        <dbReference type="ChEBI" id="CHEBI:138188"/>
        <dbReference type="EC" id="1.1.1.219"/>
    </reaction>
</comment>
<dbReference type="InterPro" id="IPR036291">
    <property type="entry name" value="NAD(P)-bd_dom_sf"/>
</dbReference>
<name>A0AAV6JH40_9ERIC</name>
<comment type="function">
    <text evidence="6">Bifunctional enzyme involved in flavonoid metabolism.</text>
</comment>
<evidence type="ECO:0000256" key="13">
    <source>
        <dbReference type="ARBA" id="ARBA00049132"/>
    </source>
</evidence>
<dbReference type="InterPro" id="IPR050425">
    <property type="entry name" value="NAD(P)_dehydrat-like"/>
</dbReference>
<organism evidence="15 16">
    <name type="scientific">Rhododendron griersonianum</name>
    <dbReference type="NCBI Taxonomy" id="479676"/>
    <lineage>
        <taxon>Eukaryota</taxon>
        <taxon>Viridiplantae</taxon>
        <taxon>Streptophyta</taxon>
        <taxon>Embryophyta</taxon>
        <taxon>Tracheophyta</taxon>
        <taxon>Spermatophyta</taxon>
        <taxon>Magnoliopsida</taxon>
        <taxon>eudicotyledons</taxon>
        <taxon>Gunneridae</taxon>
        <taxon>Pentapetalae</taxon>
        <taxon>asterids</taxon>
        <taxon>Ericales</taxon>
        <taxon>Ericaceae</taxon>
        <taxon>Ericoideae</taxon>
        <taxon>Rhodoreae</taxon>
        <taxon>Rhododendron</taxon>
    </lineage>
</organism>
<evidence type="ECO:0000256" key="12">
    <source>
        <dbReference type="ARBA" id="ARBA00048870"/>
    </source>
</evidence>
<evidence type="ECO:0000256" key="8">
    <source>
        <dbReference type="ARBA" id="ARBA00039057"/>
    </source>
</evidence>
<accession>A0AAV6JH40</accession>
<dbReference type="GO" id="GO:0045552">
    <property type="term" value="F:dihydroflavanol 4-reductase activity"/>
    <property type="evidence" value="ECO:0007669"/>
    <property type="project" value="UniProtKB-EC"/>
</dbReference>
<dbReference type="Pfam" id="PF01370">
    <property type="entry name" value="Epimerase"/>
    <property type="match status" value="2"/>
</dbReference>
<dbReference type="InterPro" id="IPR001509">
    <property type="entry name" value="Epimerase_deHydtase"/>
</dbReference>
<dbReference type="Gene3D" id="3.40.50.720">
    <property type="entry name" value="NAD(P)-binding Rossmann-like Domain"/>
    <property type="match status" value="3"/>
</dbReference>
<evidence type="ECO:0000256" key="11">
    <source>
        <dbReference type="ARBA" id="ARBA00042831"/>
    </source>
</evidence>
<dbReference type="EC" id="1.1.1.219" evidence="8"/>
<dbReference type="AlphaFoldDB" id="A0AAV6JH40"/>
<proteinExistence type="inferred from homology"/>
<evidence type="ECO:0000256" key="4">
    <source>
        <dbReference type="ARBA" id="ARBA00023241"/>
    </source>
</evidence>
<protein>
    <recommendedName>
        <fullName evidence="9">Dihydroflavonol 4-reductase</fullName>
        <ecNumber evidence="8">1.1.1.219</ecNumber>
        <ecNumber evidence="7">1.1.1.234</ecNumber>
    </recommendedName>
    <alternativeName>
        <fullName evidence="11">Dihydrokaempferol 4-reductase</fullName>
    </alternativeName>
    <alternativeName>
        <fullName evidence="10">Flavanone 4-reductase</fullName>
    </alternativeName>
</protein>
<evidence type="ECO:0000256" key="7">
    <source>
        <dbReference type="ARBA" id="ARBA00039055"/>
    </source>
</evidence>
<evidence type="ECO:0000256" key="5">
    <source>
        <dbReference type="ARBA" id="ARBA00023445"/>
    </source>
</evidence>
<evidence type="ECO:0000256" key="1">
    <source>
        <dbReference type="ARBA" id="ARBA00004935"/>
    </source>
</evidence>
<dbReference type="GO" id="GO:0047890">
    <property type="term" value="F:flavanone 4-reductase activity"/>
    <property type="evidence" value="ECO:0007669"/>
    <property type="project" value="UniProtKB-EC"/>
</dbReference>
<keyword evidence="3" id="KW-0560">Oxidoreductase</keyword>
<dbReference type="CDD" id="cd08958">
    <property type="entry name" value="FR_SDR_e"/>
    <property type="match status" value="2"/>
</dbReference>
<comment type="caution">
    <text evidence="15">The sequence shown here is derived from an EMBL/GenBank/DDBJ whole genome shotgun (WGS) entry which is preliminary data.</text>
</comment>
<evidence type="ECO:0000256" key="9">
    <source>
        <dbReference type="ARBA" id="ARBA00039963"/>
    </source>
</evidence>
<reference evidence="15" key="1">
    <citation type="submission" date="2020-08" db="EMBL/GenBank/DDBJ databases">
        <title>Plant Genome Project.</title>
        <authorList>
            <person name="Zhang R.-G."/>
        </authorList>
    </citation>
    <scope>NUCLEOTIDE SEQUENCE</scope>
    <source>
        <strain evidence="15">WSP0</strain>
        <tissue evidence="15">Leaf</tissue>
    </source>
</reference>
<feature type="domain" description="NAD-dependent epimerase/dehydratase" evidence="14">
    <location>
        <begin position="9"/>
        <end position="249"/>
    </location>
</feature>
<comment type="pathway">
    <text evidence="1">Pigment biosynthesis; anthocyanin biosynthesis.</text>
</comment>
<dbReference type="SUPFAM" id="SSF51735">
    <property type="entry name" value="NAD(P)-binding Rossmann-fold domains"/>
    <property type="match status" value="3"/>
</dbReference>
<dbReference type="EC" id="1.1.1.234" evidence="7"/>
<sequence length="685" mass="76149">MEGDDKGTVCVTGGTGYVASWLIMRLLQRGYKVHTTIRSYPDTKKDISFLTNLPGATENLQIFGADLDHPVSFGPAIEGCTGVFHVAHPMDFDDKEPEQVKHKRAIDGAIEILKACLTSKTVKRVVYTSSGSAVGYNKGSSVVDESMWSDTEFIKSLMPVGASYYAGKTLTERAVLEFGEKHGLDIVTVIPAYVNGPFISPRIPDSVSISLAMIMGDKDQYRLIAKVPMVHIDDVASSHIFLLEYPEAKGRYICSSVDITIEKMSEFLSAKYPQYQIPPADCLKEVEGFRYPDFSSKKLLDTGFEYKYGLEEIASAVGYNKGSSVVDENMWSDTEFIKSLMPVGASYYICKTLTEKAVLEFGEKHGLDIVSVIPGYVNGPFICPRVPGSVSISLAMIMDSNKDLSYLTNLPYASEKLQIFDADLAQPESFNPVIQGCTGVFHVAHPIDFEDKEPEQVKTQRSINGTLGILKACLNSKTVKRVVYTSSASTVVFNEKREDFLDESDWSDVDYIRSLKLFGASYMISKTLTEKAALEFAEKHGLDLVTVVPTFINGPFICPRLPGSVYTSMAMIFGDKDQYVNLTKIQMVHVDDVARAHIFLLEYPEAKGRYICTSVDMTMDKMSEFLLARYPEYPIPTPDSLKEIERVAYSGLSSKKLLETGFKYSYGMEDIYDDAIKCCKEKGFL</sequence>
<keyword evidence="16" id="KW-1185">Reference proteome</keyword>
<feature type="domain" description="NAD-dependent epimerase/dehydratase" evidence="14">
    <location>
        <begin position="398"/>
        <end position="607"/>
    </location>
</feature>
<evidence type="ECO:0000313" key="15">
    <source>
        <dbReference type="EMBL" id="KAG5538560.1"/>
    </source>
</evidence>
<evidence type="ECO:0000256" key="6">
    <source>
        <dbReference type="ARBA" id="ARBA00037100"/>
    </source>
</evidence>
<evidence type="ECO:0000256" key="2">
    <source>
        <dbReference type="ARBA" id="ARBA00022857"/>
    </source>
</evidence>
<evidence type="ECO:0000256" key="3">
    <source>
        <dbReference type="ARBA" id="ARBA00023002"/>
    </source>
</evidence>
<comment type="catalytic activity">
    <reaction evidence="12">
        <text>(2S)-flavan-4-ol + NADP(+) = (2S)-flavanone + NADPH + H(+)</text>
        <dbReference type="Rhea" id="RHEA:11228"/>
        <dbReference type="ChEBI" id="CHEBI:15378"/>
        <dbReference type="ChEBI" id="CHEBI:15605"/>
        <dbReference type="ChEBI" id="CHEBI:15606"/>
        <dbReference type="ChEBI" id="CHEBI:57783"/>
        <dbReference type="ChEBI" id="CHEBI:58349"/>
        <dbReference type="EC" id="1.1.1.234"/>
    </reaction>
</comment>
<dbReference type="PANTHER" id="PTHR10366">
    <property type="entry name" value="NAD DEPENDENT EPIMERASE/DEHYDRATASE"/>
    <property type="match status" value="1"/>
</dbReference>
<gene>
    <name evidence="15" type="ORF">RHGRI_019218</name>
</gene>
<dbReference type="PANTHER" id="PTHR10366:SF563">
    <property type="entry name" value="CINNAMOYL-COA REDUCTASE 16"/>
    <property type="match status" value="1"/>
</dbReference>
<evidence type="ECO:0000313" key="16">
    <source>
        <dbReference type="Proteomes" id="UP000823749"/>
    </source>
</evidence>
<comment type="similarity">
    <text evidence="5">Belongs to the NAD(P)-dependent epimerase/dehydratase family. Dihydroflavonol-4-reductase subfamily.</text>
</comment>
<keyword evidence="2" id="KW-0521">NADP</keyword>
<dbReference type="FunFam" id="3.40.50.720:FF:000085">
    <property type="entry name" value="Dihydroflavonol reductase"/>
    <property type="match status" value="2"/>
</dbReference>
<keyword evidence="4" id="KW-0284">Flavonoid biosynthesis</keyword>
<dbReference type="EMBL" id="JACTNZ010000007">
    <property type="protein sequence ID" value="KAG5538560.1"/>
    <property type="molecule type" value="Genomic_DNA"/>
</dbReference>
<dbReference type="GO" id="GO:0009813">
    <property type="term" value="P:flavonoid biosynthetic process"/>
    <property type="evidence" value="ECO:0007669"/>
    <property type="project" value="UniProtKB-KW"/>
</dbReference>